<reference evidence="1" key="2">
    <citation type="submission" date="2015-07" db="EMBL/GenBank/DDBJ databases">
        <authorList>
            <person name="Noorani M."/>
        </authorList>
    </citation>
    <scope>NUCLEOTIDE SEQUENCE</scope>
    <source>
        <strain evidence="1">Yugu1</strain>
    </source>
</reference>
<reference evidence="1" key="1">
    <citation type="journal article" date="2012" name="Nat. Biotechnol.">
        <title>Reference genome sequence of the model plant Setaria.</title>
        <authorList>
            <person name="Bennetzen J.L."/>
            <person name="Schmutz J."/>
            <person name="Wang H."/>
            <person name="Percifield R."/>
            <person name="Hawkins J."/>
            <person name="Pontaroli A.C."/>
            <person name="Estep M."/>
            <person name="Feng L."/>
            <person name="Vaughn J.N."/>
            <person name="Grimwood J."/>
            <person name="Jenkins J."/>
            <person name="Barry K."/>
            <person name="Lindquist E."/>
            <person name="Hellsten U."/>
            <person name="Deshpande S."/>
            <person name="Wang X."/>
            <person name="Wu X."/>
            <person name="Mitros T."/>
            <person name="Triplett J."/>
            <person name="Yang X."/>
            <person name="Ye C.Y."/>
            <person name="Mauro-Herrera M."/>
            <person name="Wang L."/>
            <person name="Li P."/>
            <person name="Sharma M."/>
            <person name="Sharma R."/>
            <person name="Ronald P.C."/>
            <person name="Panaud O."/>
            <person name="Kellogg E.A."/>
            <person name="Brutnell T.P."/>
            <person name="Doust A.N."/>
            <person name="Tuskan G.A."/>
            <person name="Rokhsar D."/>
            <person name="Devos K.M."/>
        </authorList>
    </citation>
    <scope>NUCLEOTIDE SEQUENCE [LARGE SCALE GENOMIC DNA]</scope>
    <source>
        <strain evidence="1">Yugu1</strain>
    </source>
</reference>
<dbReference type="EMBL" id="CM003535">
    <property type="protein sequence ID" value="RCV39390.1"/>
    <property type="molecule type" value="Genomic_DNA"/>
</dbReference>
<sequence>MCYTGTSVRYGSHTRSASKIFFQFTVISELRRRSMLPALASILRTDIFYPTAFISLCWHTAPNASLQLRPSCWLPLWRCNLQDCWIPFVSIFTYKME</sequence>
<gene>
    <name evidence="1" type="ORF">SETIT_8G220500v2</name>
</gene>
<protein>
    <submittedName>
        <fullName evidence="1">Uncharacterized protein</fullName>
    </submittedName>
</protein>
<accession>A0A368SC29</accession>
<name>A0A368SC29_SETIT</name>
<organism evidence="1">
    <name type="scientific">Setaria italica</name>
    <name type="common">Foxtail millet</name>
    <name type="synonym">Panicum italicum</name>
    <dbReference type="NCBI Taxonomy" id="4555"/>
    <lineage>
        <taxon>Eukaryota</taxon>
        <taxon>Viridiplantae</taxon>
        <taxon>Streptophyta</taxon>
        <taxon>Embryophyta</taxon>
        <taxon>Tracheophyta</taxon>
        <taxon>Spermatophyta</taxon>
        <taxon>Magnoliopsida</taxon>
        <taxon>Liliopsida</taxon>
        <taxon>Poales</taxon>
        <taxon>Poaceae</taxon>
        <taxon>PACMAD clade</taxon>
        <taxon>Panicoideae</taxon>
        <taxon>Panicodae</taxon>
        <taxon>Paniceae</taxon>
        <taxon>Cenchrinae</taxon>
        <taxon>Setaria</taxon>
    </lineage>
</organism>
<proteinExistence type="predicted"/>
<evidence type="ECO:0000313" key="1">
    <source>
        <dbReference type="EMBL" id="RCV39390.1"/>
    </source>
</evidence>
<dbReference type="AlphaFoldDB" id="A0A368SC29"/>